<organism evidence="1">
    <name type="scientific">mine drainage metagenome</name>
    <dbReference type="NCBI Taxonomy" id="410659"/>
    <lineage>
        <taxon>unclassified sequences</taxon>
        <taxon>metagenomes</taxon>
        <taxon>ecological metagenomes</taxon>
    </lineage>
</organism>
<accession>T0ZTS1</accession>
<feature type="non-terminal residue" evidence="1">
    <location>
        <position position="117"/>
    </location>
</feature>
<dbReference type="InterPro" id="IPR016181">
    <property type="entry name" value="Acyl_CoA_acyltransferase"/>
</dbReference>
<dbReference type="AlphaFoldDB" id="T0ZTS1"/>
<name>T0ZTS1_9ZZZZ</name>
<reference evidence="1" key="1">
    <citation type="submission" date="2013-08" db="EMBL/GenBank/DDBJ databases">
        <authorList>
            <person name="Mendez C."/>
            <person name="Richter M."/>
            <person name="Ferrer M."/>
            <person name="Sanchez J."/>
        </authorList>
    </citation>
    <scope>NUCLEOTIDE SEQUENCE</scope>
</reference>
<proteinExistence type="predicted"/>
<evidence type="ECO:0000313" key="1">
    <source>
        <dbReference type="EMBL" id="EQD51641.1"/>
    </source>
</evidence>
<reference evidence="1" key="2">
    <citation type="journal article" date="2014" name="ISME J.">
        <title>Microbial stratification in low pH oxic and suboxic macroscopic growths along an acid mine drainage.</title>
        <authorList>
            <person name="Mendez-Garcia C."/>
            <person name="Mesa V."/>
            <person name="Sprenger R.R."/>
            <person name="Richter M."/>
            <person name="Diez M.S."/>
            <person name="Solano J."/>
            <person name="Bargiela R."/>
            <person name="Golyshina O.V."/>
            <person name="Manteca A."/>
            <person name="Ramos J.L."/>
            <person name="Gallego J.R."/>
            <person name="Llorente I."/>
            <person name="Martins Dos Santos V.A."/>
            <person name="Jensen O.N."/>
            <person name="Pelaez A.I."/>
            <person name="Sanchez J."/>
            <person name="Ferrer M."/>
        </authorList>
    </citation>
    <scope>NUCLEOTIDE SEQUENCE</scope>
</reference>
<comment type="caution">
    <text evidence="1">The sequence shown here is derived from an EMBL/GenBank/DDBJ whole genome shotgun (WGS) entry which is preliminary data.</text>
</comment>
<dbReference type="GO" id="GO:0016740">
    <property type="term" value="F:transferase activity"/>
    <property type="evidence" value="ECO:0007669"/>
    <property type="project" value="UniProtKB-KW"/>
</dbReference>
<sequence>MIAAGFHIVPAHWPTDAAALRGVRDAVFIREQQISAEDEWDDLDAVSRHVLALALDGNAIGVCAPDTRAARSAKRYAFAFPPTVSMNISSNVGSITSKYVTRAWAMAATRTCCGSAP</sequence>
<dbReference type="SUPFAM" id="SSF55729">
    <property type="entry name" value="Acyl-CoA N-acyltransferases (Nat)"/>
    <property type="match status" value="1"/>
</dbReference>
<dbReference type="EMBL" id="AUZX01009478">
    <property type="protein sequence ID" value="EQD51641.1"/>
    <property type="molecule type" value="Genomic_DNA"/>
</dbReference>
<protein>
    <submittedName>
        <fullName evidence="1">GCN5-related N-acetyltransferase</fullName>
    </submittedName>
</protein>
<dbReference type="Gene3D" id="3.40.630.30">
    <property type="match status" value="1"/>
</dbReference>
<gene>
    <name evidence="1" type="ORF">B1A_12984</name>
</gene>
<keyword evidence="1" id="KW-0808">Transferase</keyword>